<evidence type="ECO:0000313" key="2">
    <source>
        <dbReference type="Proteomes" id="UP000305647"/>
    </source>
</evidence>
<dbReference type="Proteomes" id="UP000305647">
    <property type="component" value="Unassembled WGS sequence"/>
</dbReference>
<evidence type="ECO:0000313" key="1">
    <source>
        <dbReference type="EMBL" id="TIC30832.1"/>
    </source>
</evidence>
<gene>
    <name evidence="1" type="ORF">E3Q10_01960</name>
</gene>
<accession>A0A4T0QZP7</accession>
<dbReference type="EMBL" id="SPRO01000016">
    <property type="protein sequence ID" value="TIC30832.1"/>
    <property type="molecule type" value="Genomic_DNA"/>
</dbReference>
<protein>
    <submittedName>
        <fullName evidence="1">Uncharacterized protein</fullName>
    </submittedName>
</protein>
<reference evidence="1 2" key="1">
    <citation type="submission" date="2019-03" db="EMBL/GenBank/DDBJ databases">
        <title>Sequencing 25 genomes of Wallemia mellicola.</title>
        <authorList>
            <person name="Gostincar C."/>
        </authorList>
    </citation>
    <scope>NUCLEOTIDE SEQUENCE [LARGE SCALE GENOMIC DNA]</scope>
    <source>
        <strain evidence="1 2">EXF-8738</strain>
    </source>
</reference>
<dbReference type="AlphaFoldDB" id="A0A4T0QZP7"/>
<proteinExistence type="predicted"/>
<sequence length="800" mass="90370">MSVLSKFIDEQNIRFQNIITEEFPVHYRARSPTLDVLEGKLLEIRTRISSYEGSVELHWAQVRIAVRNLAASGIQEISLRKAAVLMETLSSHLHPSSQRVTFTRNTRSEVIYYVNELRATRLIEDEAFFSSALPNKTLLVTPLNKHEVQQIWLDNSKRLSGFPLITFADTLIDLGQVHALEARYYCARYQMMKSMTKTQADNKTSKSLVKLNRLLMKDIIDQGTSDGLQFKHIEVDCRRTFKKGHWPSNEIMNEWVKAIIPEEHHHKIVNVFDDLNGVSGEGGSMPQYIASRPWHTLHLFAGDDRLSRDVDSLETSYAILQNNGSTAVSLSTSPYHLRGMPAAYKELMDNNNGVGHLLSDPSLLSIHAKPLLFPRRITPSSKVSKIALDWSSQFMTVIKSICDQRTRHAAGGEIGSLEMDTEGEAIVIFDDDMIVDLDDSYFDDDIAGIASDINERISQSNKIKKIGGKSAFECLSKTTGIVEGDCDCSSCRDILTSRFGYITHSKLCICNIGKCAKAMQYIFDENPLLQECAVENCIHKQYANTPFCFLMHKANRSHYNDSMESGNASQCCVQSCEEQTSNDSPYCVLAHNKLNEQGFYEQNTDNSLCIYAGCDMKNIQIAPFCIESHFKQAKVYVSYVNPAACAVAGCKERANDGAPYCFRHGHHNYQWKRDQNIARGAFDKAEQIEPPNVPSENAQMPVLVTQTSVQHHMEPWLRKKELSLKQLCVRFQIATLEQQARVLTRPVIITLTKMNHSVFLHIMLNSDRSVIINVILLKILKWVQVLDVGEKCPGETKALD</sequence>
<comment type="caution">
    <text evidence="1">The sequence shown here is derived from an EMBL/GenBank/DDBJ whole genome shotgun (WGS) entry which is preliminary data.</text>
</comment>
<name>A0A4T0QZP7_9BASI</name>
<organism evidence="1 2">
    <name type="scientific">Wallemia mellicola</name>
    <dbReference type="NCBI Taxonomy" id="1708541"/>
    <lineage>
        <taxon>Eukaryota</taxon>
        <taxon>Fungi</taxon>
        <taxon>Dikarya</taxon>
        <taxon>Basidiomycota</taxon>
        <taxon>Wallemiomycotina</taxon>
        <taxon>Wallemiomycetes</taxon>
        <taxon>Wallemiales</taxon>
        <taxon>Wallemiaceae</taxon>
        <taxon>Wallemia</taxon>
    </lineage>
</organism>